<feature type="transmembrane region" description="Helical" evidence="3">
    <location>
        <begin position="62"/>
        <end position="85"/>
    </location>
</feature>
<feature type="transmembrane region" description="Helical" evidence="3">
    <location>
        <begin position="227"/>
        <end position="251"/>
    </location>
</feature>
<evidence type="ECO:0008006" key="6">
    <source>
        <dbReference type="Google" id="ProtNLM"/>
    </source>
</evidence>
<keyword evidence="5" id="KW-1185">Reference proteome</keyword>
<dbReference type="AlphaFoldDB" id="A0ABD2K424"/>
<comment type="similarity">
    <text evidence="1">Belongs to the nematode receptor-like protein sre family.</text>
</comment>
<dbReference type="InterPro" id="IPR004151">
    <property type="entry name" value="7TM_GPCR_serpentine_rcpt_Sre"/>
</dbReference>
<feature type="transmembrane region" description="Helical" evidence="3">
    <location>
        <begin position="493"/>
        <end position="511"/>
    </location>
</feature>
<evidence type="ECO:0000256" key="3">
    <source>
        <dbReference type="SAM" id="Phobius"/>
    </source>
</evidence>
<gene>
    <name evidence="4" type="ORF">niasHT_020319</name>
</gene>
<accession>A0ABD2K424</accession>
<dbReference type="Proteomes" id="UP001620626">
    <property type="component" value="Unassembled WGS sequence"/>
</dbReference>
<feature type="transmembrane region" description="Helical" evidence="3">
    <location>
        <begin position="257"/>
        <end position="278"/>
    </location>
</feature>
<comment type="caution">
    <text evidence="4">The sequence shown here is derived from an EMBL/GenBank/DDBJ whole genome shotgun (WGS) entry which is preliminary data.</text>
</comment>
<organism evidence="4 5">
    <name type="scientific">Heterodera trifolii</name>
    <dbReference type="NCBI Taxonomy" id="157864"/>
    <lineage>
        <taxon>Eukaryota</taxon>
        <taxon>Metazoa</taxon>
        <taxon>Ecdysozoa</taxon>
        <taxon>Nematoda</taxon>
        <taxon>Chromadorea</taxon>
        <taxon>Rhabditida</taxon>
        <taxon>Tylenchina</taxon>
        <taxon>Tylenchomorpha</taxon>
        <taxon>Tylenchoidea</taxon>
        <taxon>Heteroderidae</taxon>
        <taxon>Heteroderinae</taxon>
        <taxon>Heterodera</taxon>
    </lineage>
</organism>
<dbReference type="PANTHER" id="PTHR23128">
    <property type="entry name" value="SERPENTINE RECEPTOR, CLASS E (EPSILON)-RELATED"/>
    <property type="match status" value="1"/>
</dbReference>
<name>A0ABD2K424_9BILA</name>
<protein>
    <recommendedName>
        <fullName evidence="6">Gustatory receptor</fullName>
    </recommendedName>
</protein>
<evidence type="ECO:0000256" key="2">
    <source>
        <dbReference type="SAM" id="MobiDB-lite"/>
    </source>
</evidence>
<feature type="transmembrane region" description="Helical" evidence="3">
    <location>
        <begin position="97"/>
        <end position="119"/>
    </location>
</feature>
<evidence type="ECO:0000256" key="1">
    <source>
        <dbReference type="ARBA" id="ARBA00006803"/>
    </source>
</evidence>
<feature type="region of interest" description="Disordered" evidence="2">
    <location>
        <begin position="441"/>
        <end position="461"/>
    </location>
</feature>
<dbReference type="Pfam" id="PF03125">
    <property type="entry name" value="Sre"/>
    <property type="match status" value="1"/>
</dbReference>
<feature type="transmembrane region" description="Helical" evidence="3">
    <location>
        <begin position="139"/>
        <end position="158"/>
    </location>
</feature>
<keyword evidence="3" id="KW-0472">Membrane</keyword>
<feature type="transmembrane region" description="Helical" evidence="3">
    <location>
        <begin position="170"/>
        <end position="190"/>
    </location>
</feature>
<reference evidence="4 5" key="1">
    <citation type="submission" date="2024-10" db="EMBL/GenBank/DDBJ databases">
        <authorList>
            <person name="Kim D."/>
        </authorList>
    </citation>
    <scope>NUCLEOTIDE SEQUENCE [LARGE SCALE GENOMIC DNA]</scope>
    <source>
        <strain evidence="4">BH-2024</strain>
    </source>
</reference>
<dbReference type="EMBL" id="JBICBT010000837">
    <property type="protein sequence ID" value="KAL3097646.1"/>
    <property type="molecule type" value="Genomic_DNA"/>
</dbReference>
<feature type="compositionally biased region" description="Polar residues" evidence="2">
    <location>
        <begin position="441"/>
        <end position="458"/>
    </location>
</feature>
<proteinExistence type="inferred from homology"/>
<evidence type="ECO:0000313" key="5">
    <source>
        <dbReference type="Proteomes" id="UP001620626"/>
    </source>
</evidence>
<dbReference type="PANTHER" id="PTHR23128:SF132">
    <property type="entry name" value="SERPENTINE RECEPTOR, CLASS E (EPSILON)-RELATED"/>
    <property type="match status" value="1"/>
</dbReference>
<evidence type="ECO:0000313" key="4">
    <source>
        <dbReference type="EMBL" id="KAL3097646.1"/>
    </source>
</evidence>
<feature type="transmembrane region" description="Helical" evidence="3">
    <location>
        <begin position="20"/>
        <end position="50"/>
    </location>
</feature>
<keyword evidence="3" id="KW-0812">Transmembrane</keyword>
<sequence length="513" mass="58900">MNTSNGVHYGSASIVDTPCWLLSISLELAILELVVHQMSMLITIFNFIMVFNSGLLHTNLKWVLLAQSVSSFMSELCRFSVMVVQVPSGDIFTRPPYANILGSLYVFSNTYRIFLAYVLLAERTLATVLFRDYEQYDKVWVNISWLAITLSLSFVVLITQDSSAHDYNRFTLPSIIGLFVLQIAAIVLLLHNYRRNKMRYNKHFWTLKERFQLSENIRTLKQLRPTFVFYTLNVLFIYGIKFLFIFGLVVNDVPTKIAFMFQTLLLAIVNIGIEWTVITQHPMIKRKAVQWIKKLVNFRINRVTDLQNLPRECRWETVGTMEKSFVHKKATNYTLECHRKEKKACEAVVCFNERVPGYFTHYGCGHFHTNYSDVCNKFFEKYFSVYECELIEPSKNHDACEKEKDKAEKAFELKYGGYKCQDCFFGKEKDDLSNMAYPEYKSTTTSKPAENTSESPKPQNGIDIVFSDMDIPLGVPPSAGSGRSTEPGIGHHFVMIFAAVALVGTAIRHGILL</sequence>
<keyword evidence="3" id="KW-1133">Transmembrane helix</keyword>